<evidence type="ECO:0000313" key="4">
    <source>
        <dbReference type="Proteomes" id="UP000052020"/>
    </source>
</evidence>
<dbReference type="PANTHER" id="PTHR43405">
    <property type="entry name" value="GLYCOSYL HYDROLASE DIGH"/>
    <property type="match status" value="1"/>
</dbReference>
<dbReference type="InterPro" id="IPR052177">
    <property type="entry name" value="Divisome_Glycosyl_Hydrolase"/>
</dbReference>
<reference evidence="3 4" key="1">
    <citation type="journal article" date="2015" name="Microbiome">
        <title>Genomic resolution of linkages in carbon, nitrogen, and sulfur cycling among widespread estuary sediment bacteria.</title>
        <authorList>
            <person name="Baker B.J."/>
            <person name="Lazar C.S."/>
            <person name="Teske A.P."/>
            <person name="Dick G.J."/>
        </authorList>
    </citation>
    <scope>NUCLEOTIDE SEQUENCE [LARGE SCALE GENOMIC DNA]</scope>
    <source>
        <strain evidence="3">DG_56</strain>
    </source>
</reference>
<dbReference type="Gene3D" id="3.20.20.80">
    <property type="entry name" value="Glycosidases"/>
    <property type="match status" value="1"/>
</dbReference>
<gene>
    <name evidence="3" type="ORF">AMK68_02500</name>
</gene>
<comment type="caution">
    <text evidence="3">The sequence shown here is derived from an EMBL/GenBank/DDBJ whole genome shotgun (WGS) entry which is preliminary data.</text>
</comment>
<dbReference type="Proteomes" id="UP000052020">
    <property type="component" value="Unassembled WGS sequence"/>
</dbReference>
<dbReference type="EMBL" id="LIZY01000045">
    <property type="protein sequence ID" value="KPJ64063.1"/>
    <property type="molecule type" value="Genomic_DNA"/>
</dbReference>
<evidence type="ECO:0000313" key="3">
    <source>
        <dbReference type="EMBL" id="KPJ64063.1"/>
    </source>
</evidence>
<proteinExistence type="predicted"/>
<dbReference type="PANTHER" id="PTHR43405:SF1">
    <property type="entry name" value="GLYCOSYL HYDROLASE DIGH"/>
    <property type="match status" value="1"/>
</dbReference>
<dbReference type="Pfam" id="PF02638">
    <property type="entry name" value="GHL10"/>
    <property type="match status" value="1"/>
</dbReference>
<keyword evidence="1" id="KW-0732">Signal</keyword>
<protein>
    <recommendedName>
        <fullName evidence="2">Glycosyl hydrolase-like 10 domain-containing protein</fullName>
    </recommendedName>
</protein>
<evidence type="ECO:0000256" key="1">
    <source>
        <dbReference type="ARBA" id="ARBA00022729"/>
    </source>
</evidence>
<dbReference type="InterPro" id="IPR003790">
    <property type="entry name" value="GHL10"/>
</dbReference>
<sequence>MSGTSRGSFAVIRVMVLAVLFFCTALPAHGQIVTIRGAWMEPPASLASAGVHLDMMKRAGPAVEMHPEWTELNAEGVRVGDDGTPGGAFVSPAVGQVWSALEQLVGEIARNYEFDGIALDYARFATGDFLGYNLVDRKAFLLGHSLDPIDIDPLGLATSKRDRETLADWQEQQITELVAALANTFRRLRPEGVVAAVVVPDYYTNRLNNPVRQDWRTWVRRKLVQVVITSGIAYTGPETIQRVRPVVELQGMVTAAGIVPDQDVTGLDVVNQIEMARQAGLLSYVVWMPASRGPWRAVLRALGGFG</sequence>
<name>A0A0S7XP55_9BACT</name>
<feature type="domain" description="Glycosyl hydrolase-like 10" evidence="2">
    <location>
        <begin position="62"/>
        <end position="228"/>
    </location>
</feature>
<organism evidence="3 4">
    <name type="scientific">candidate division KD3-62 bacterium DG_56</name>
    <dbReference type="NCBI Taxonomy" id="1704032"/>
    <lineage>
        <taxon>Bacteria</taxon>
        <taxon>candidate division KD3-62</taxon>
    </lineage>
</organism>
<evidence type="ECO:0000259" key="2">
    <source>
        <dbReference type="Pfam" id="PF02638"/>
    </source>
</evidence>
<dbReference type="AlphaFoldDB" id="A0A0S7XP55"/>
<accession>A0A0S7XP55</accession>